<keyword evidence="1" id="KW-0175">Coiled coil</keyword>
<evidence type="ECO:0000313" key="3">
    <source>
        <dbReference type="EMBL" id="CAD9660668.1"/>
    </source>
</evidence>
<evidence type="ECO:0000256" key="2">
    <source>
        <dbReference type="SAM" id="MobiDB-lite"/>
    </source>
</evidence>
<feature type="region of interest" description="Disordered" evidence="2">
    <location>
        <begin position="1"/>
        <end position="20"/>
    </location>
</feature>
<proteinExistence type="predicted"/>
<dbReference type="EMBL" id="HBHJ01000929">
    <property type="protein sequence ID" value="CAD9660668.1"/>
    <property type="molecule type" value="Transcribed_RNA"/>
</dbReference>
<feature type="coiled-coil region" evidence="1">
    <location>
        <begin position="255"/>
        <end position="289"/>
    </location>
</feature>
<dbReference type="AlphaFoldDB" id="A0A7S2W1I1"/>
<protein>
    <submittedName>
        <fullName evidence="3">Uncharacterized protein</fullName>
    </submittedName>
</protein>
<gene>
    <name evidence="3" type="ORF">RMAR1173_LOCUS603</name>
</gene>
<evidence type="ECO:0000256" key="1">
    <source>
        <dbReference type="SAM" id="Coils"/>
    </source>
</evidence>
<feature type="compositionally biased region" description="Acidic residues" evidence="2">
    <location>
        <begin position="1"/>
        <end position="17"/>
    </location>
</feature>
<sequence length="317" mass="35015">MAAEEPEQVTESMEVDGPEPPCPVCGEMNVLTPTVSTVGLHVIRLLSKGMKDKVDALLESRGLHLPEPGEKGATPLSIKCCDRCYRATAAAKKHARSQSSWLPHLDDGQFPQHTMRVNGKQVTAYMASPGDVSFVLKAGATARELLTQLNKGNLVVTATTLGEPDYMFQRDDRVWFPSLTSPGLRPCPAGFGRVVACAMRKKKGTVEEEYSIQPEAPGESVQVRIGTSLHRVTEEQSPRSAKRQCVKQRPDPVDVDKLIKDNRQMLRRNEELTAEVARLRANLHAQEQEQGEERSFGQFVLCAVTCAVCKRQMPEPK</sequence>
<name>A0A7S2W1I1_9STRA</name>
<reference evidence="3" key="1">
    <citation type="submission" date="2021-01" db="EMBL/GenBank/DDBJ databases">
        <authorList>
            <person name="Corre E."/>
            <person name="Pelletier E."/>
            <person name="Niang G."/>
            <person name="Scheremetjew M."/>
            <person name="Finn R."/>
            <person name="Kale V."/>
            <person name="Holt S."/>
            <person name="Cochrane G."/>
            <person name="Meng A."/>
            <person name="Brown T."/>
            <person name="Cohen L."/>
        </authorList>
    </citation>
    <scope>NUCLEOTIDE SEQUENCE</scope>
    <source>
        <strain evidence="3">CCMP1243</strain>
    </source>
</reference>
<accession>A0A7S2W1I1</accession>
<organism evidence="3">
    <name type="scientific">Rhizochromulina marina</name>
    <dbReference type="NCBI Taxonomy" id="1034831"/>
    <lineage>
        <taxon>Eukaryota</taxon>
        <taxon>Sar</taxon>
        <taxon>Stramenopiles</taxon>
        <taxon>Ochrophyta</taxon>
        <taxon>Dictyochophyceae</taxon>
        <taxon>Rhizochromulinales</taxon>
        <taxon>Rhizochromulina</taxon>
    </lineage>
</organism>